<accession>A0A1S3CWH2</accession>
<dbReference type="GO" id="GO:0000122">
    <property type="term" value="P:negative regulation of transcription by RNA polymerase II"/>
    <property type="evidence" value="ECO:0007669"/>
    <property type="project" value="InterPro"/>
</dbReference>
<dbReference type="Proteomes" id="UP000079169">
    <property type="component" value="Unplaced"/>
</dbReference>
<dbReference type="CTD" id="8409"/>
<keyword evidence="3" id="KW-1185">Reference proteome</keyword>
<gene>
    <name evidence="4" type="primary">LOC103505840</name>
</gene>
<dbReference type="PaxDb" id="121845-A0A1S3CWH2"/>
<dbReference type="RefSeq" id="XP_008468425.1">
    <property type="nucleotide sequence ID" value="XM_008470203.3"/>
</dbReference>
<evidence type="ECO:0000313" key="4">
    <source>
        <dbReference type="RefSeq" id="XP_008468425.1"/>
    </source>
</evidence>
<dbReference type="InterPro" id="IPR003994">
    <property type="entry name" value="UXT"/>
</dbReference>
<dbReference type="Gene3D" id="1.10.287.370">
    <property type="match status" value="1"/>
</dbReference>
<proteinExistence type="inferred from homology"/>
<reference evidence="4" key="1">
    <citation type="submission" date="2025-08" db="UniProtKB">
        <authorList>
            <consortium name="RefSeq"/>
        </authorList>
    </citation>
    <scope>IDENTIFICATION</scope>
</reference>
<dbReference type="SUPFAM" id="SSF46579">
    <property type="entry name" value="Prefoldin"/>
    <property type="match status" value="1"/>
</dbReference>
<dbReference type="InterPro" id="IPR004127">
    <property type="entry name" value="Prefoldin_subunit_alpha"/>
</dbReference>
<dbReference type="OMA" id="CNFFMEA"/>
<dbReference type="KEGG" id="dci:103505840"/>
<dbReference type="InterPro" id="IPR009053">
    <property type="entry name" value="Prefoldin"/>
</dbReference>
<sequence>MSSLSAIPELESVSCPSGVSSSSQPLDVNRKVADFEYFVNNVLKEKLKLYEISLDKINTEIAEYIQLKNIVETLLEGELDGISAQVDVGCNYYLQAKSKESHIKNILVNVGLNTYVDLTLNQALTFTNQKIKVYNLQTKEIRKNIAITKAHIKLTLFGIQELLNVK</sequence>
<comment type="similarity">
    <text evidence="1">Belongs to the UXT family.</text>
</comment>
<feature type="compositionally biased region" description="Low complexity" evidence="2">
    <location>
        <begin position="12"/>
        <end position="23"/>
    </location>
</feature>
<evidence type="ECO:0000256" key="1">
    <source>
        <dbReference type="ARBA" id="ARBA00007666"/>
    </source>
</evidence>
<dbReference type="AlphaFoldDB" id="A0A1S3CWH2"/>
<evidence type="ECO:0000256" key="2">
    <source>
        <dbReference type="SAM" id="MobiDB-lite"/>
    </source>
</evidence>
<dbReference type="STRING" id="121845.A0A1S3CWH2"/>
<dbReference type="PRINTS" id="PR01502">
    <property type="entry name" value="UXTPROTEIN"/>
</dbReference>
<dbReference type="GeneID" id="103505840"/>
<dbReference type="GO" id="GO:0003714">
    <property type="term" value="F:transcription corepressor activity"/>
    <property type="evidence" value="ECO:0007669"/>
    <property type="project" value="InterPro"/>
</dbReference>
<organism evidence="3 4">
    <name type="scientific">Diaphorina citri</name>
    <name type="common">Asian citrus psyllid</name>
    <dbReference type="NCBI Taxonomy" id="121845"/>
    <lineage>
        <taxon>Eukaryota</taxon>
        <taxon>Metazoa</taxon>
        <taxon>Ecdysozoa</taxon>
        <taxon>Arthropoda</taxon>
        <taxon>Hexapoda</taxon>
        <taxon>Insecta</taxon>
        <taxon>Pterygota</taxon>
        <taxon>Neoptera</taxon>
        <taxon>Paraneoptera</taxon>
        <taxon>Hemiptera</taxon>
        <taxon>Sternorrhyncha</taxon>
        <taxon>Psylloidea</taxon>
        <taxon>Psyllidae</taxon>
        <taxon>Diaphorininae</taxon>
        <taxon>Diaphorina</taxon>
    </lineage>
</organism>
<dbReference type="CDD" id="cd23158">
    <property type="entry name" value="Prefoldin_UXT"/>
    <property type="match status" value="1"/>
</dbReference>
<evidence type="ECO:0000313" key="3">
    <source>
        <dbReference type="Proteomes" id="UP000079169"/>
    </source>
</evidence>
<protein>
    <submittedName>
        <fullName evidence="4">Protein UXT</fullName>
    </submittedName>
</protein>
<dbReference type="Pfam" id="PF02996">
    <property type="entry name" value="Prefoldin"/>
    <property type="match status" value="1"/>
</dbReference>
<name>A0A1S3CWH2_DIACI</name>
<feature type="region of interest" description="Disordered" evidence="2">
    <location>
        <begin position="1"/>
        <end position="25"/>
    </location>
</feature>